<keyword evidence="2" id="KW-0808">Transferase</keyword>
<dbReference type="Proteomes" id="UP000248214">
    <property type="component" value="Unassembled WGS sequence"/>
</dbReference>
<evidence type="ECO:0000313" key="2">
    <source>
        <dbReference type="EMBL" id="PYZ94056.1"/>
    </source>
</evidence>
<dbReference type="PROSITE" id="PS51186">
    <property type="entry name" value="GNAT"/>
    <property type="match status" value="1"/>
</dbReference>
<dbReference type="EMBL" id="PDOD01000001">
    <property type="protein sequence ID" value="PYZ94056.1"/>
    <property type="molecule type" value="Genomic_DNA"/>
</dbReference>
<organism evidence="2 3">
    <name type="scientific">Salipaludibacillus keqinensis</name>
    <dbReference type="NCBI Taxonomy" id="2045207"/>
    <lineage>
        <taxon>Bacteria</taxon>
        <taxon>Bacillati</taxon>
        <taxon>Bacillota</taxon>
        <taxon>Bacilli</taxon>
        <taxon>Bacillales</taxon>
        <taxon>Bacillaceae</taxon>
    </lineage>
</organism>
<dbReference type="GO" id="GO:0016747">
    <property type="term" value="F:acyltransferase activity, transferring groups other than amino-acyl groups"/>
    <property type="evidence" value="ECO:0007669"/>
    <property type="project" value="InterPro"/>
</dbReference>
<sequence>MESDYWWEDSMFTWEFMTNEAALEIVEWEYPDEFSFYNIQNDMDDLDEFLNPFKWNHYAAVYENEKLVGYFTFDPLNLEEVEIGLGLHPDLIGRGKGKAFTAYAMELADKWYEPKKLIVNVAKFNARAIKVYEKNGFKKTVEFLQETNGDEYSFIRMEKELSS</sequence>
<dbReference type="AlphaFoldDB" id="A0A323TIM9"/>
<gene>
    <name evidence="2" type="ORF">CR194_00500</name>
</gene>
<dbReference type="InterPro" id="IPR000182">
    <property type="entry name" value="GNAT_dom"/>
</dbReference>
<reference evidence="2 3" key="1">
    <citation type="submission" date="2017-10" db="EMBL/GenBank/DDBJ databases">
        <title>Bacillus sp. nov., a halophilic bacterium isolated from a Keqin Lake.</title>
        <authorList>
            <person name="Wang H."/>
        </authorList>
    </citation>
    <scope>NUCLEOTIDE SEQUENCE [LARGE SCALE GENOMIC DNA]</scope>
    <source>
        <strain evidence="2 3">KQ-12</strain>
    </source>
</reference>
<proteinExistence type="predicted"/>
<evidence type="ECO:0000259" key="1">
    <source>
        <dbReference type="PROSITE" id="PS51186"/>
    </source>
</evidence>
<dbReference type="SUPFAM" id="SSF55729">
    <property type="entry name" value="Acyl-CoA N-acyltransferases (Nat)"/>
    <property type="match status" value="1"/>
</dbReference>
<protein>
    <submittedName>
        <fullName evidence="2">GNAT family N-acetyltransferase</fullName>
    </submittedName>
</protein>
<dbReference type="Pfam" id="PF00583">
    <property type="entry name" value="Acetyltransf_1"/>
    <property type="match status" value="1"/>
</dbReference>
<evidence type="ECO:0000313" key="3">
    <source>
        <dbReference type="Proteomes" id="UP000248214"/>
    </source>
</evidence>
<feature type="domain" description="N-acetyltransferase" evidence="1">
    <location>
        <begin position="23"/>
        <end position="162"/>
    </location>
</feature>
<comment type="caution">
    <text evidence="2">The sequence shown here is derived from an EMBL/GenBank/DDBJ whole genome shotgun (WGS) entry which is preliminary data.</text>
</comment>
<keyword evidence="3" id="KW-1185">Reference proteome</keyword>
<dbReference type="CDD" id="cd04301">
    <property type="entry name" value="NAT_SF"/>
    <property type="match status" value="1"/>
</dbReference>
<dbReference type="Gene3D" id="3.40.630.30">
    <property type="match status" value="1"/>
</dbReference>
<accession>A0A323TIM9</accession>
<dbReference type="InterPro" id="IPR016181">
    <property type="entry name" value="Acyl_CoA_acyltransferase"/>
</dbReference>
<name>A0A323TIM9_9BACI</name>